<name>A0A0H1R3Q2_9HYPH</name>
<evidence type="ECO:0000313" key="2">
    <source>
        <dbReference type="Proteomes" id="UP000035489"/>
    </source>
</evidence>
<dbReference type="RefSeq" id="WP_047192602.1">
    <property type="nucleotide sequence ID" value="NZ_LCYG01000122.1"/>
</dbReference>
<keyword evidence="2" id="KW-1185">Reference proteome</keyword>
<dbReference type="OrthoDB" id="8018563at2"/>
<organism evidence="1 2">
    <name type="scientific">Microvirga vignae</name>
    <dbReference type="NCBI Taxonomy" id="1225564"/>
    <lineage>
        <taxon>Bacteria</taxon>
        <taxon>Pseudomonadati</taxon>
        <taxon>Pseudomonadota</taxon>
        <taxon>Alphaproteobacteria</taxon>
        <taxon>Hyphomicrobiales</taxon>
        <taxon>Methylobacteriaceae</taxon>
        <taxon>Microvirga</taxon>
    </lineage>
</organism>
<gene>
    <name evidence="1" type="ORF">AA309_29495</name>
</gene>
<proteinExistence type="predicted"/>
<evidence type="ECO:0000313" key="1">
    <source>
        <dbReference type="EMBL" id="KLK89773.1"/>
    </source>
</evidence>
<protein>
    <recommendedName>
        <fullName evidence="3">PsbP C-terminal domain-containing protein</fullName>
    </recommendedName>
</protein>
<comment type="caution">
    <text evidence="1">The sequence shown here is derived from an EMBL/GenBank/DDBJ whole genome shotgun (WGS) entry which is preliminary data.</text>
</comment>
<dbReference type="PATRIC" id="fig|1225564.3.peg.630"/>
<sequence>MSRLLRLSGSWSLSLGLVFGLVFVSQAIAEPTRSPIPAHVTQIEGYPFPGKIAELPRRQRTDYSEAGMGFSVRYEIPGETWADIFIYDPGEDLTSAEPHQAAADQREIALGDIRTAVSTGSYQEAKVIAKAETAPYALAHLTITQKGKTRDSYVFITVSKKNFVKIRYTTTAPDADQMAAKFAMEYARLLSR</sequence>
<reference evidence="1 2" key="1">
    <citation type="submission" date="2015-05" db="EMBL/GenBank/DDBJ databases">
        <title>Draft genome sequence of Microvirga vignae strain BR3299, a novel nitrogen fixing bacteria isolated from Brazil semi-aired region.</title>
        <authorList>
            <person name="Zilli J.E."/>
            <person name="Passos S.R."/>
            <person name="Leite J."/>
            <person name="Baldani J.I."/>
            <person name="Xavier G.R."/>
            <person name="Rumjaneck N.G."/>
            <person name="Simoes-Araujo J.L."/>
        </authorList>
    </citation>
    <scope>NUCLEOTIDE SEQUENCE [LARGE SCALE GENOMIC DNA]</scope>
    <source>
        <strain evidence="1 2">BR3299</strain>
    </source>
</reference>
<dbReference type="AlphaFoldDB" id="A0A0H1R3Q2"/>
<evidence type="ECO:0008006" key="3">
    <source>
        <dbReference type="Google" id="ProtNLM"/>
    </source>
</evidence>
<dbReference type="EMBL" id="LCYG01000122">
    <property type="protein sequence ID" value="KLK89773.1"/>
    <property type="molecule type" value="Genomic_DNA"/>
</dbReference>
<accession>A0A0H1R3Q2</accession>
<dbReference type="Proteomes" id="UP000035489">
    <property type="component" value="Unassembled WGS sequence"/>
</dbReference>